<keyword evidence="3 5" id="KW-0238">DNA-binding</keyword>
<protein>
    <submittedName>
        <fullName evidence="8">Protein doublesex</fullName>
    </submittedName>
</protein>
<evidence type="ECO:0000256" key="6">
    <source>
        <dbReference type="SAM" id="MobiDB-lite"/>
    </source>
</evidence>
<keyword evidence="9" id="KW-1185">Reference proteome</keyword>
<dbReference type="SMART" id="SM00301">
    <property type="entry name" value="DM"/>
    <property type="match status" value="1"/>
</dbReference>
<evidence type="ECO:0000256" key="4">
    <source>
        <dbReference type="ARBA" id="ARBA00023242"/>
    </source>
</evidence>
<evidence type="ECO:0000256" key="5">
    <source>
        <dbReference type="PROSITE-ProRule" id="PRU00070"/>
    </source>
</evidence>
<dbReference type="OrthoDB" id="5842031at2759"/>
<evidence type="ECO:0000313" key="8">
    <source>
        <dbReference type="EMBL" id="KOC62008.1"/>
    </source>
</evidence>
<feature type="compositionally biased region" description="Low complexity" evidence="6">
    <location>
        <begin position="150"/>
        <end position="167"/>
    </location>
</feature>
<reference evidence="8 9" key="1">
    <citation type="submission" date="2015-07" db="EMBL/GenBank/DDBJ databases">
        <title>The genome of Habropoda laboriosa.</title>
        <authorList>
            <person name="Pan H."/>
            <person name="Kapheim K."/>
        </authorList>
    </citation>
    <scope>NUCLEOTIDE SEQUENCE [LARGE SCALE GENOMIC DNA]</scope>
    <source>
        <strain evidence="8">0110345459</strain>
    </source>
</reference>
<evidence type="ECO:0000256" key="1">
    <source>
        <dbReference type="ARBA" id="ARBA00022723"/>
    </source>
</evidence>
<dbReference type="PROSITE" id="PS50809">
    <property type="entry name" value="DM_2"/>
    <property type="match status" value="1"/>
</dbReference>
<dbReference type="SMART" id="SM01143">
    <property type="entry name" value="DSX_dimer"/>
    <property type="match status" value="1"/>
</dbReference>
<dbReference type="PANTHER" id="PTHR12322">
    <property type="entry name" value="DOUBLESEX AND MAB-3 RELATED TRANSCRIPTION FACTOR DMRT"/>
    <property type="match status" value="1"/>
</dbReference>
<feature type="compositionally biased region" description="Gly residues" evidence="6">
    <location>
        <begin position="168"/>
        <end position="177"/>
    </location>
</feature>
<dbReference type="FunFam" id="4.10.1040.10:FF:000001">
    <property type="entry name" value="doublesex- and mab-3-related transcription factor 1"/>
    <property type="match status" value="1"/>
</dbReference>
<dbReference type="InterPro" id="IPR036407">
    <property type="entry name" value="DM_DNA-bd_sf"/>
</dbReference>
<feature type="DNA-binding region" description="DM" evidence="5">
    <location>
        <begin position="67"/>
        <end position="114"/>
    </location>
</feature>
<dbReference type="GO" id="GO:0046872">
    <property type="term" value="F:metal ion binding"/>
    <property type="evidence" value="ECO:0007669"/>
    <property type="project" value="UniProtKB-KW"/>
</dbReference>
<comment type="subcellular location">
    <subcellularLocation>
        <location evidence="5">Nucleus</location>
    </subcellularLocation>
</comment>
<keyword evidence="2 5" id="KW-0862">Zinc</keyword>
<dbReference type="EMBL" id="KQ414740">
    <property type="protein sequence ID" value="KOC62008.1"/>
    <property type="molecule type" value="Genomic_DNA"/>
</dbReference>
<dbReference type="InterPro" id="IPR001275">
    <property type="entry name" value="DM_DNA-bd"/>
</dbReference>
<feature type="region of interest" description="Disordered" evidence="6">
    <location>
        <begin position="1"/>
        <end position="40"/>
    </location>
</feature>
<evidence type="ECO:0000259" key="7">
    <source>
        <dbReference type="PROSITE" id="PS50809"/>
    </source>
</evidence>
<gene>
    <name evidence="8" type="ORF">WH47_01800</name>
</gene>
<dbReference type="AlphaFoldDB" id="A0A0L7QTN5"/>
<evidence type="ECO:0000256" key="2">
    <source>
        <dbReference type="ARBA" id="ARBA00022833"/>
    </source>
</evidence>
<dbReference type="Proteomes" id="UP000053825">
    <property type="component" value="Unassembled WGS sequence"/>
</dbReference>
<evidence type="ECO:0000256" key="3">
    <source>
        <dbReference type="ARBA" id="ARBA00023125"/>
    </source>
</evidence>
<dbReference type="STRING" id="597456.A0A0L7QTN5"/>
<feature type="domain" description="DM" evidence="7">
    <location>
        <begin position="67"/>
        <end position="114"/>
    </location>
</feature>
<dbReference type="GO" id="GO:0000978">
    <property type="term" value="F:RNA polymerase II cis-regulatory region sequence-specific DNA binding"/>
    <property type="evidence" value="ECO:0007669"/>
    <property type="project" value="TreeGrafter"/>
</dbReference>
<dbReference type="Pfam" id="PF08828">
    <property type="entry name" value="DSX_dimer"/>
    <property type="match status" value="1"/>
</dbReference>
<evidence type="ECO:0000313" key="9">
    <source>
        <dbReference type="Proteomes" id="UP000053825"/>
    </source>
</evidence>
<dbReference type="GO" id="GO:0007548">
    <property type="term" value="P:sex differentiation"/>
    <property type="evidence" value="ECO:0007669"/>
    <property type="project" value="TreeGrafter"/>
</dbReference>
<dbReference type="InterPro" id="IPR014932">
    <property type="entry name" value="DSX_dimer"/>
</dbReference>
<keyword evidence="4 5" id="KW-0539">Nucleus</keyword>
<dbReference type="PROSITE" id="PS40000">
    <property type="entry name" value="DM_1"/>
    <property type="match status" value="1"/>
</dbReference>
<keyword evidence="1 5" id="KW-0479">Metal-binding</keyword>
<feature type="region of interest" description="Disordered" evidence="6">
    <location>
        <begin position="117"/>
        <end position="177"/>
    </location>
</feature>
<dbReference type="Pfam" id="PF00751">
    <property type="entry name" value="DM"/>
    <property type="match status" value="1"/>
</dbReference>
<dbReference type="PANTHER" id="PTHR12322:SF116">
    <property type="entry name" value="DOUBLESEX-MAB RELATED 99B"/>
    <property type="match status" value="1"/>
</dbReference>
<dbReference type="Gene3D" id="4.10.1040.10">
    <property type="entry name" value="DM DNA-binding domain"/>
    <property type="match status" value="1"/>
</dbReference>
<proteinExistence type="predicted"/>
<dbReference type="Gene3D" id="1.10.8.10">
    <property type="entry name" value="DNA helicase RuvA subunit, C-terminal domain"/>
    <property type="match status" value="1"/>
</dbReference>
<accession>A0A0L7QTN5</accession>
<sequence>MFYKETVENTTVELAPQQSTGVNTFEHPEHPQDDSMETGDEAVSIRMETNASSSSNNTLSPRTPPNCARCRNHRLKIALKGHKRYCKFRTCTCEKCKLTADRQRVMARQTALRRALAQDEVKVRAAEEVDPPPFGVEGDRLSSVPQPARSLEGSYDSSSGDSPVSSHGGNGMHTGLSGGVISIPASRKLPPLHPLTGTTAHLPQSQNGDTVEVLLEYSSKLLDLFQYNWDMLPLMYVILKYAGANLEEAVRSIMEANNEIRTMHFWKAVRMVQSSSRTYCCTAAFTGPTGAPTYEGQAPIIGAPPPGAVHLRPLLHTANGHMPTVIVPSSPDSPPEHTTT</sequence>
<dbReference type="SUPFAM" id="SSF82927">
    <property type="entry name" value="Cysteine-rich DNA binding domain, (DM domain)"/>
    <property type="match status" value="1"/>
</dbReference>
<dbReference type="InterPro" id="IPR026607">
    <property type="entry name" value="DMRT"/>
</dbReference>
<name>A0A0L7QTN5_9HYME</name>
<feature type="compositionally biased region" description="Polar residues" evidence="6">
    <location>
        <begin position="8"/>
        <end position="23"/>
    </location>
</feature>
<dbReference type="GO" id="GO:0000981">
    <property type="term" value="F:DNA-binding transcription factor activity, RNA polymerase II-specific"/>
    <property type="evidence" value="ECO:0007669"/>
    <property type="project" value="TreeGrafter"/>
</dbReference>
<organism evidence="8 9">
    <name type="scientific">Habropoda laboriosa</name>
    <dbReference type="NCBI Taxonomy" id="597456"/>
    <lineage>
        <taxon>Eukaryota</taxon>
        <taxon>Metazoa</taxon>
        <taxon>Ecdysozoa</taxon>
        <taxon>Arthropoda</taxon>
        <taxon>Hexapoda</taxon>
        <taxon>Insecta</taxon>
        <taxon>Pterygota</taxon>
        <taxon>Neoptera</taxon>
        <taxon>Endopterygota</taxon>
        <taxon>Hymenoptera</taxon>
        <taxon>Apocrita</taxon>
        <taxon>Aculeata</taxon>
        <taxon>Apoidea</taxon>
        <taxon>Anthophila</taxon>
        <taxon>Apidae</taxon>
        <taxon>Habropoda</taxon>
    </lineage>
</organism>
<dbReference type="GO" id="GO:0005634">
    <property type="term" value="C:nucleus"/>
    <property type="evidence" value="ECO:0007669"/>
    <property type="project" value="UniProtKB-SubCell"/>
</dbReference>
<feature type="compositionally biased region" description="Basic and acidic residues" evidence="6">
    <location>
        <begin position="117"/>
        <end position="127"/>
    </location>
</feature>